<comment type="cofactor">
    <cofactor evidence="2">
        <name>Mn(2+)</name>
        <dbReference type="ChEBI" id="CHEBI:29035"/>
    </cofactor>
</comment>
<dbReference type="GO" id="GO:0008240">
    <property type="term" value="F:tripeptidyl-peptidase activity"/>
    <property type="evidence" value="ECO:0007669"/>
    <property type="project" value="UniProtKB-EC"/>
</dbReference>
<evidence type="ECO:0000256" key="2">
    <source>
        <dbReference type="ARBA" id="ARBA00001936"/>
    </source>
</evidence>
<dbReference type="FunFam" id="3.40.50.200:FF:000015">
    <property type="entry name" value="Tripeptidyl peptidase A"/>
    <property type="match status" value="1"/>
</dbReference>
<dbReference type="PROSITE" id="PS51695">
    <property type="entry name" value="SEDOLISIN"/>
    <property type="match status" value="1"/>
</dbReference>
<dbReference type="GO" id="GO:0006508">
    <property type="term" value="P:proteolysis"/>
    <property type="evidence" value="ECO:0007669"/>
    <property type="project" value="UniProtKB-KW"/>
</dbReference>
<gene>
    <name evidence="19" type="ORF">EUX98_g6974</name>
</gene>
<keyword evidence="14" id="KW-0865">Zymogen</keyword>
<evidence type="ECO:0000256" key="9">
    <source>
        <dbReference type="ARBA" id="ARBA00022729"/>
    </source>
</evidence>
<dbReference type="OrthoDB" id="409122at2759"/>
<dbReference type="PANTHER" id="PTHR14218:SF19">
    <property type="entry name" value="SERINE PROTEASE AORO, PUTATIVE (AFU_ORTHOLOGUE AFUA_6G10250)-RELATED"/>
    <property type="match status" value="1"/>
</dbReference>
<keyword evidence="9" id="KW-0732">Signal</keyword>
<dbReference type="InterPro" id="IPR050819">
    <property type="entry name" value="Tripeptidyl-peptidase_I"/>
</dbReference>
<evidence type="ECO:0000256" key="16">
    <source>
        <dbReference type="ARBA" id="ARBA00023211"/>
    </source>
</evidence>
<feature type="binding site" evidence="17">
    <location>
        <position position="1000"/>
    </location>
    <ligand>
        <name>Ca(2+)</name>
        <dbReference type="ChEBI" id="CHEBI:29108"/>
    </ligand>
</feature>
<keyword evidence="16" id="KW-0464">Manganese</keyword>
<dbReference type="Gene3D" id="3.10.310.20">
    <property type="entry name" value="DHHA2 domain"/>
    <property type="match status" value="1"/>
</dbReference>
<dbReference type="Pfam" id="PF09286">
    <property type="entry name" value="Pro-kuma_activ"/>
    <property type="match status" value="1"/>
</dbReference>
<dbReference type="Gene3D" id="3.40.50.200">
    <property type="entry name" value="Peptidase S8/S53 domain"/>
    <property type="match status" value="1"/>
</dbReference>
<evidence type="ECO:0000256" key="5">
    <source>
        <dbReference type="ARBA" id="ARBA00012462"/>
    </source>
</evidence>
<evidence type="ECO:0000256" key="1">
    <source>
        <dbReference type="ARBA" id="ARBA00001910"/>
    </source>
</evidence>
<dbReference type="GO" id="GO:0005737">
    <property type="term" value="C:cytoplasm"/>
    <property type="evidence" value="ECO:0007669"/>
    <property type="project" value="InterPro"/>
</dbReference>
<dbReference type="EC" id="3.4.14.10" evidence="5"/>
<keyword evidence="12 17" id="KW-0106">Calcium</keyword>
<dbReference type="SMART" id="SM00944">
    <property type="entry name" value="Pro-kuma_activ"/>
    <property type="match status" value="1"/>
</dbReference>
<accession>A0A4S4MMV4</accession>
<dbReference type="InterPro" id="IPR015366">
    <property type="entry name" value="S53_propep"/>
</dbReference>
<organism evidence="19 20">
    <name type="scientific">Antrodiella citrinella</name>
    <dbReference type="NCBI Taxonomy" id="2447956"/>
    <lineage>
        <taxon>Eukaryota</taxon>
        <taxon>Fungi</taxon>
        <taxon>Dikarya</taxon>
        <taxon>Basidiomycota</taxon>
        <taxon>Agaricomycotina</taxon>
        <taxon>Agaricomycetes</taxon>
        <taxon>Polyporales</taxon>
        <taxon>Steccherinaceae</taxon>
        <taxon>Antrodiella</taxon>
    </lineage>
</organism>
<dbReference type="EMBL" id="SGPM01000270">
    <property type="protein sequence ID" value="THH27212.1"/>
    <property type="molecule type" value="Genomic_DNA"/>
</dbReference>
<evidence type="ECO:0000256" key="13">
    <source>
        <dbReference type="ARBA" id="ARBA00023026"/>
    </source>
</evidence>
<feature type="binding site" evidence="17">
    <location>
        <position position="981"/>
    </location>
    <ligand>
        <name>Ca(2+)</name>
        <dbReference type="ChEBI" id="CHEBI:29108"/>
    </ligand>
</feature>
<dbReference type="GO" id="GO:0004252">
    <property type="term" value="F:serine-type endopeptidase activity"/>
    <property type="evidence" value="ECO:0007669"/>
    <property type="project" value="UniProtKB-UniRule"/>
</dbReference>
<protein>
    <recommendedName>
        <fullName evidence="5">tripeptidyl-peptidase II</fullName>
        <ecNumber evidence="5">3.4.14.10</ecNumber>
    </recommendedName>
</protein>
<dbReference type="Pfam" id="PF02833">
    <property type="entry name" value="DHHA2"/>
    <property type="match status" value="1"/>
</dbReference>
<evidence type="ECO:0000313" key="20">
    <source>
        <dbReference type="Proteomes" id="UP000308730"/>
    </source>
</evidence>
<evidence type="ECO:0000256" key="7">
    <source>
        <dbReference type="ARBA" id="ARBA00022670"/>
    </source>
</evidence>
<dbReference type="Pfam" id="PF01368">
    <property type="entry name" value="DHH"/>
    <property type="match status" value="1"/>
</dbReference>
<dbReference type="InterPro" id="IPR038222">
    <property type="entry name" value="DHHA2_dom_sf"/>
</dbReference>
<feature type="active site" description="Charge relay system" evidence="17">
    <location>
        <position position="938"/>
    </location>
</feature>
<keyword evidence="10 17" id="KW-0378">Hydrolase</keyword>
<feature type="domain" description="Peptidase S53" evidence="18">
    <location>
        <begin position="611"/>
        <end position="1022"/>
    </location>
</feature>
<comment type="function">
    <text evidence="3">Secreted tripeptidyl-peptidase which degrades proteins at acidic pHs and is involved in virulence.</text>
</comment>
<reference evidence="19 20" key="1">
    <citation type="submission" date="2019-02" db="EMBL/GenBank/DDBJ databases">
        <title>Genome sequencing of the rare red list fungi Antrodiella citrinella (Flaviporus citrinellus).</title>
        <authorList>
            <person name="Buettner E."/>
            <person name="Kellner H."/>
        </authorList>
    </citation>
    <scope>NUCLEOTIDE SEQUENCE [LARGE SCALE GENOMIC DNA]</scope>
    <source>
        <strain evidence="19 20">DSM 108506</strain>
    </source>
</reference>
<keyword evidence="6" id="KW-0964">Secreted</keyword>
<feature type="active site" description="Charge relay system" evidence="17">
    <location>
        <position position="692"/>
    </location>
</feature>
<dbReference type="Gene3D" id="3.90.1640.10">
    <property type="entry name" value="inorganic pyrophosphatase (n-terminal core)"/>
    <property type="match status" value="1"/>
</dbReference>
<dbReference type="InterPro" id="IPR038763">
    <property type="entry name" value="DHH_sf"/>
</dbReference>
<keyword evidence="8 17" id="KW-0479">Metal-binding</keyword>
<evidence type="ECO:0000256" key="10">
    <source>
        <dbReference type="ARBA" id="ARBA00022801"/>
    </source>
</evidence>
<evidence type="ECO:0000256" key="3">
    <source>
        <dbReference type="ARBA" id="ARBA00002451"/>
    </source>
</evidence>
<evidence type="ECO:0000256" key="17">
    <source>
        <dbReference type="PROSITE-ProRule" id="PRU01032"/>
    </source>
</evidence>
<dbReference type="SUPFAM" id="SSF52743">
    <property type="entry name" value="Subtilisin-like"/>
    <property type="match status" value="1"/>
</dbReference>
<evidence type="ECO:0000259" key="18">
    <source>
        <dbReference type="PROSITE" id="PS51695"/>
    </source>
</evidence>
<keyword evidence="20" id="KW-1185">Reference proteome</keyword>
<dbReference type="InterPro" id="IPR036852">
    <property type="entry name" value="Peptidase_S8/S53_dom_sf"/>
</dbReference>
<dbReference type="AlphaFoldDB" id="A0A4S4MMV4"/>
<evidence type="ECO:0000256" key="6">
    <source>
        <dbReference type="ARBA" id="ARBA00022525"/>
    </source>
</evidence>
<comment type="catalytic activity">
    <reaction evidence="1">
        <text>Release of an N-terminal tripeptide from a polypeptide.</text>
        <dbReference type="EC" id="3.4.14.10"/>
    </reaction>
</comment>
<dbReference type="Proteomes" id="UP000308730">
    <property type="component" value="Unassembled WGS sequence"/>
</dbReference>
<dbReference type="SUPFAM" id="SSF64182">
    <property type="entry name" value="DHH phosphoesterases"/>
    <property type="match status" value="1"/>
</dbReference>
<dbReference type="CDD" id="cd11377">
    <property type="entry name" value="Pro-peptidase_S53"/>
    <property type="match status" value="1"/>
</dbReference>
<dbReference type="SMART" id="SM01131">
    <property type="entry name" value="DHHA2"/>
    <property type="match status" value="1"/>
</dbReference>
<dbReference type="GO" id="GO:0005576">
    <property type="term" value="C:extracellular region"/>
    <property type="evidence" value="ECO:0007669"/>
    <property type="project" value="UniProtKB-SubCell"/>
</dbReference>
<dbReference type="GO" id="GO:0046872">
    <property type="term" value="F:metal ion binding"/>
    <property type="evidence" value="ECO:0007669"/>
    <property type="project" value="UniProtKB-UniRule"/>
</dbReference>
<feature type="binding site" evidence="17">
    <location>
        <position position="1002"/>
    </location>
    <ligand>
        <name>Ca(2+)</name>
        <dbReference type="ChEBI" id="CHEBI:29108"/>
    </ligand>
</feature>
<comment type="subcellular location">
    <subcellularLocation>
        <location evidence="4">Secreted</location>
        <location evidence="4">Extracellular space</location>
    </subcellularLocation>
</comment>
<dbReference type="InterPro" id="IPR001667">
    <property type="entry name" value="DDH_dom"/>
</dbReference>
<name>A0A4S4MMV4_9APHY</name>
<evidence type="ECO:0000256" key="15">
    <source>
        <dbReference type="ARBA" id="ARBA00023180"/>
    </source>
</evidence>
<dbReference type="InterPro" id="IPR030400">
    <property type="entry name" value="Sedolisin_dom"/>
</dbReference>
<proteinExistence type="predicted"/>
<comment type="cofactor">
    <cofactor evidence="17">
        <name>Ca(2+)</name>
        <dbReference type="ChEBI" id="CHEBI:29108"/>
    </cofactor>
    <text evidence="17">Binds 1 Ca(2+) ion per subunit.</text>
</comment>
<evidence type="ECO:0000256" key="8">
    <source>
        <dbReference type="ARBA" id="ARBA00022723"/>
    </source>
</evidence>
<keyword evidence="15" id="KW-0325">Glycoprotein</keyword>
<evidence type="ECO:0000256" key="11">
    <source>
        <dbReference type="ARBA" id="ARBA00022825"/>
    </source>
</evidence>
<feature type="active site" description="Charge relay system" evidence="17">
    <location>
        <position position="688"/>
    </location>
</feature>
<dbReference type="CDD" id="cd04056">
    <property type="entry name" value="Peptidases_S53"/>
    <property type="match status" value="1"/>
</dbReference>
<comment type="caution">
    <text evidence="19">The sequence shown here is derived from an EMBL/GenBank/DDBJ whole genome shotgun (WGS) entry which is preliminary data.</text>
</comment>
<feature type="binding site" evidence="17">
    <location>
        <position position="982"/>
    </location>
    <ligand>
        <name>Ca(2+)</name>
        <dbReference type="ChEBI" id="CHEBI:29108"/>
    </ligand>
</feature>
<dbReference type="GO" id="GO:0016462">
    <property type="term" value="F:pyrophosphatase activity"/>
    <property type="evidence" value="ECO:0007669"/>
    <property type="project" value="InterPro"/>
</dbReference>
<evidence type="ECO:0000256" key="4">
    <source>
        <dbReference type="ARBA" id="ARBA00004239"/>
    </source>
</evidence>
<keyword evidence="7 17" id="KW-0645">Protease</keyword>
<dbReference type="PANTHER" id="PTHR14218">
    <property type="entry name" value="PROTEASE S8 TRIPEPTIDYL PEPTIDASE I CLN2"/>
    <property type="match status" value="1"/>
</dbReference>
<keyword evidence="13" id="KW-0843">Virulence</keyword>
<evidence type="ECO:0000256" key="12">
    <source>
        <dbReference type="ARBA" id="ARBA00022837"/>
    </source>
</evidence>
<evidence type="ECO:0000313" key="19">
    <source>
        <dbReference type="EMBL" id="THH27212.1"/>
    </source>
</evidence>
<keyword evidence="11 17" id="KW-0720">Serine protease</keyword>
<evidence type="ECO:0000256" key="14">
    <source>
        <dbReference type="ARBA" id="ARBA00023145"/>
    </source>
</evidence>
<dbReference type="InterPro" id="IPR004097">
    <property type="entry name" value="DHHA2"/>
</dbReference>
<sequence>MTLKTPSTKLAEFSNELKARYLEAVKDGRGREWTVAMGNEAGAYSWYATTVKKSATVALFRALRSDLHLRAENLHALELAGMDPSNPPVLCLDDLPTTTPFPSNRFVLVDHNRLHSDFVDGNTDPKVVAIIDHHEDEGLYRETADPRVITVPTGSASSLVALHLEQNSPEQIPAELATLLLSSILIDCNGLKPGGKAEQQDRKAAAFLAPLSLLTSGISGFSATDLHEDSSIHDLASVLSTKKLSISHLNTRDLLRRDYKEYTMTPSWAKDQQIHVGLSSVPVGLKALLARDSKFWSSTQQWMNDRNLSVLGVLTSFRAEKKKNGKAKHKREQLYLVREEQSVPGLSERLFVGLEASHELKLKNKKKTVPTPEDELTGVEIRAWKQAAVYSSSVTISPHVRHEHRRDIPNGWRVARRAPPTTVLPLRIGLVQPNLNQLEKLLLDVSHPDSPNYGQHWTPAKVAQTFRPSKDTVDTVLQWLASEGLGPSRVTLSKTGGWLEANVSVEEAEYLLKTEYSIYEHESTGDEHLACGSGYHLPEHVSKHVELVTPTLHFDSKLKRGPLQQWKKRTSPPQAEIAKNIGQPGAGVVIPKTTGRVNGDIPQDLSNCDSLITPDCLRALYSFHYETVAAKKNTFGIVEYTPQAYLAPDLDLFFTNFSTTQVGQRPHLVAIDGAVVQTEETSFNLNGESSLDLQYGMSLIGAKQEVTLYQVGDLVEGASFNNLLDALDGTFCTFEGGDDPTQDGIYPDTLPGGFTGPESCGIVKPANVISTSYGSNEADLTPAYTARQCAEYGKLGLLGVTILYSSGDEGVAGHSEFCLNPDGSQTTNGTIFNPTFPGGCPFVTSVGATQVNPGANVTEPESACMQVIFSGGGFSNHFAVPSYQEAAVKNYLTKFPPPYAPTIFNSTGRSRAFPDVSANGANYVVAVDGGFERVFGTSASTPVTGAILTAINDARLAIGKGPIGFINPTIYSERFKGAFNDITTGTNPGCGTVGFSAQPGWDPLTGLGTPNFEKLAALWRELP</sequence>
<dbReference type="SUPFAM" id="SSF54897">
    <property type="entry name" value="Protease propeptides/inhibitors"/>
    <property type="match status" value="1"/>
</dbReference>